<evidence type="ECO:0000256" key="2">
    <source>
        <dbReference type="ARBA" id="ARBA00009347"/>
    </source>
</evidence>
<evidence type="ECO:0000259" key="8">
    <source>
        <dbReference type="Pfam" id="PF02771"/>
    </source>
</evidence>
<dbReference type="AlphaFoldDB" id="A0A840EYL9"/>
<dbReference type="InterPro" id="IPR013786">
    <property type="entry name" value="AcylCoA_DH/ox_N"/>
</dbReference>
<feature type="domain" description="Acyl-CoA dehydrogenase/oxidase C-terminal" evidence="6">
    <location>
        <begin position="237"/>
        <end position="385"/>
    </location>
</feature>
<dbReference type="Pfam" id="PF02771">
    <property type="entry name" value="Acyl-CoA_dh_N"/>
    <property type="match status" value="1"/>
</dbReference>
<dbReference type="GO" id="GO:0003995">
    <property type="term" value="F:acyl-CoA dehydrogenase activity"/>
    <property type="evidence" value="ECO:0007669"/>
    <property type="project" value="TreeGrafter"/>
</dbReference>
<feature type="domain" description="Acyl-CoA dehydrogenase/oxidase N-terminal" evidence="8">
    <location>
        <begin position="14"/>
        <end position="123"/>
    </location>
</feature>
<dbReference type="Pfam" id="PF02770">
    <property type="entry name" value="Acyl-CoA_dh_M"/>
    <property type="match status" value="1"/>
</dbReference>
<keyword evidence="4 5" id="KW-0274">FAD</keyword>
<comment type="caution">
    <text evidence="9">The sequence shown here is derived from an EMBL/GenBank/DDBJ whole genome shotgun (WGS) entry which is preliminary data.</text>
</comment>
<dbReference type="PIRSF" id="PIRSF016578">
    <property type="entry name" value="HsaA"/>
    <property type="match status" value="1"/>
</dbReference>
<dbReference type="GO" id="GO:0050660">
    <property type="term" value="F:flavin adenine dinucleotide binding"/>
    <property type="evidence" value="ECO:0007669"/>
    <property type="project" value="InterPro"/>
</dbReference>
<evidence type="ECO:0000256" key="4">
    <source>
        <dbReference type="ARBA" id="ARBA00022827"/>
    </source>
</evidence>
<dbReference type="Pfam" id="PF00441">
    <property type="entry name" value="Acyl-CoA_dh_1"/>
    <property type="match status" value="1"/>
</dbReference>
<dbReference type="InterPro" id="IPR006091">
    <property type="entry name" value="Acyl-CoA_Oxase/DH_mid-dom"/>
</dbReference>
<sequence length="390" mass="42606">MSMTPAADADDALAELRSVVQQFVSTVMPREEASRWDRENYYPREVLDRLASLGVMGLTVPEAYGGSGRNIRLTLMVIEELSKRSMAVAIPYIMASCYAGMTVTDCGTEEQKRRWLPDVAAGKMLFAYGWTEPEIGGDLANVRTTITREGDTLVINGAKRFCTGADFSDAIYVLGRSDAEAPKYRNLSTVVVPTSSEGITITAIDTMGLKGTHTSDVIFDDVRVPIGNLMGGEDAWNRGWELITGVGLDIEKLEVAAMSLGIAQAAYADAHDYSRQREQFGVSIENHQSIAHMLADMQVGLYAGRLVLDDAARLADAQTRSGVETSMAKLFTTETAKTIVLDAQTVMGAYGYAKDFDCERYVRDILAMPIIGGSSAIQRNNIHKWSRPRG</sequence>
<proteinExistence type="inferred from homology"/>
<organism evidence="9 10">
    <name type="scientific">Gordonia humi</name>
    <dbReference type="NCBI Taxonomy" id="686429"/>
    <lineage>
        <taxon>Bacteria</taxon>
        <taxon>Bacillati</taxon>
        <taxon>Actinomycetota</taxon>
        <taxon>Actinomycetes</taxon>
        <taxon>Mycobacteriales</taxon>
        <taxon>Gordoniaceae</taxon>
        <taxon>Gordonia</taxon>
    </lineage>
</organism>
<evidence type="ECO:0000256" key="3">
    <source>
        <dbReference type="ARBA" id="ARBA00022630"/>
    </source>
</evidence>
<keyword evidence="5" id="KW-0560">Oxidoreductase</keyword>
<gene>
    <name evidence="9" type="ORF">BKA16_000641</name>
</gene>
<dbReference type="InterPro" id="IPR046373">
    <property type="entry name" value="Acyl-CoA_Oxase/DH_mid-dom_sf"/>
</dbReference>
<dbReference type="InterPro" id="IPR036250">
    <property type="entry name" value="AcylCo_DH-like_C"/>
</dbReference>
<evidence type="ECO:0000313" key="9">
    <source>
        <dbReference type="EMBL" id="MBB4134089.1"/>
    </source>
</evidence>
<dbReference type="SUPFAM" id="SSF56645">
    <property type="entry name" value="Acyl-CoA dehydrogenase NM domain-like"/>
    <property type="match status" value="1"/>
</dbReference>
<dbReference type="PANTHER" id="PTHR43884:SF12">
    <property type="entry name" value="ISOVALERYL-COA DEHYDROGENASE, MITOCHONDRIAL-RELATED"/>
    <property type="match status" value="1"/>
</dbReference>
<dbReference type="RefSeq" id="WP_183369312.1">
    <property type="nucleotide sequence ID" value="NZ_BAABHL010000009.1"/>
</dbReference>
<dbReference type="InterPro" id="IPR009075">
    <property type="entry name" value="AcylCo_DH/oxidase_C"/>
</dbReference>
<dbReference type="InterPro" id="IPR037069">
    <property type="entry name" value="AcylCoA_DH/ox_N_sf"/>
</dbReference>
<evidence type="ECO:0000313" key="10">
    <source>
        <dbReference type="Proteomes" id="UP000551501"/>
    </source>
</evidence>
<dbReference type="SUPFAM" id="SSF47203">
    <property type="entry name" value="Acyl-CoA dehydrogenase C-terminal domain-like"/>
    <property type="match status" value="1"/>
</dbReference>
<keyword evidence="10" id="KW-1185">Reference proteome</keyword>
<evidence type="ECO:0000259" key="7">
    <source>
        <dbReference type="Pfam" id="PF02770"/>
    </source>
</evidence>
<dbReference type="Gene3D" id="1.10.540.10">
    <property type="entry name" value="Acyl-CoA dehydrogenase/oxidase, N-terminal domain"/>
    <property type="match status" value="1"/>
</dbReference>
<feature type="domain" description="Acyl-CoA oxidase/dehydrogenase middle" evidence="7">
    <location>
        <begin position="127"/>
        <end position="222"/>
    </location>
</feature>
<evidence type="ECO:0000259" key="6">
    <source>
        <dbReference type="Pfam" id="PF00441"/>
    </source>
</evidence>
<dbReference type="Proteomes" id="UP000551501">
    <property type="component" value="Unassembled WGS sequence"/>
</dbReference>
<reference evidence="9 10" key="1">
    <citation type="submission" date="2020-08" db="EMBL/GenBank/DDBJ databases">
        <title>Sequencing the genomes of 1000 actinobacteria strains.</title>
        <authorList>
            <person name="Klenk H.-P."/>
        </authorList>
    </citation>
    <scope>NUCLEOTIDE SEQUENCE [LARGE SCALE GENOMIC DNA]</scope>
    <source>
        <strain evidence="9 10">DSM 45298</strain>
    </source>
</reference>
<comment type="cofactor">
    <cofactor evidence="1 5">
        <name>FAD</name>
        <dbReference type="ChEBI" id="CHEBI:57692"/>
    </cofactor>
</comment>
<accession>A0A840EYL9</accession>
<dbReference type="InterPro" id="IPR009100">
    <property type="entry name" value="AcylCoA_DH/oxidase_NM_dom_sf"/>
</dbReference>
<dbReference type="EMBL" id="JACIFP010000001">
    <property type="protein sequence ID" value="MBB4134089.1"/>
    <property type="molecule type" value="Genomic_DNA"/>
</dbReference>
<evidence type="ECO:0000256" key="5">
    <source>
        <dbReference type="RuleBase" id="RU362125"/>
    </source>
</evidence>
<keyword evidence="3 5" id="KW-0285">Flavoprotein</keyword>
<evidence type="ECO:0000256" key="1">
    <source>
        <dbReference type="ARBA" id="ARBA00001974"/>
    </source>
</evidence>
<dbReference type="Gene3D" id="2.40.110.10">
    <property type="entry name" value="Butyryl-CoA Dehydrogenase, subunit A, domain 2"/>
    <property type="match status" value="1"/>
</dbReference>
<dbReference type="PANTHER" id="PTHR43884">
    <property type="entry name" value="ACYL-COA DEHYDROGENASE"/>
    <property type="match status" value="1"/>
</dbReference>
<protein>
    <submittedName>
        <fullName evidence="9">Alkylation response protein AidB-like acyl-CoA dehydrogenase</fullName>
    </submittedName>
</protein>
<name>A0A840EYL9_9ACTN</name>
<dbReference type="Gene3D" id="1.20.140.10">
    <property type="entry name" value="Butyryl-CoA Dehydrogenase, subunit A, domain 3"/>
    <property type="match status" value="1"/>
</dbReference>
<comment type="similarity">
    <text evidence="2 5">Belongs to the acyl-CoA dehydrogenase family.</text>
</comment>